<dbReference type="InterPro" id="IPR021857">
    <property type="entry name" value="DUF3467"/>
</dbReference>
<name>A0A5C9A546_9GAMM</name>
<dbReference type="Pfam" id="PF11950">
    <property type="entry name" value="DUF3467"/>
    <property type="match status" value="1"/>
</dbReference>
<dbReference type="Proteomes" id="UP000321039">
    <property type="component" value="Unassembled WGS sequence"/>
</dbReference>
<dbReference type="EMBL" id="VRZA01000002">
    <property type="protein sequence ID" value="TXS95199.1"/>
    <property type="molecule type" value="Genomic_DNA"/>
</dbReference>
<proteinExistence type="predicted"/>
<evidence type="ECO:0000313" key="1">
    <source>
        <dbReference type="EMBL" id="TXS95199.1"/>
    </source>
</evidence>
<protein>
    <submittedName>
        <fullName evidence="1">DUF3467 domain-containing protein</fullName>
    </submittedName>
</protein>
<keyword evidence="2" id="KW-1185">Reference proteome</keyword>
<accession>A0A5C9A546</accession>
<organism evidence="1 2">
    <name type="scientific">Parahaliea maris</name>
    <dbReference type="NCBI Taxonomy" id="2716870"/>
    <lineage>
        <taxon>Bacteria</taxon>
        <taxon>Pseudomonadati</taxon>
        <taxon>Pseudomonadota</taxon>
        <taxon>Gammaproteobacteria</taxon>
        <taxon>Cellvibrionales</taxon>
        <taxon>Halieaceae</taxon>
        <taxon>Parahaliea</taxon>
    </lineage>
</organism>
<comment type="caution">
    <text evidence="1">The sequence shown here is derived from an EMBL/GenBank/DDBJ whole genome shotgun (WGS) entry which is preliminary data.</text>
</comment>
<reference evidence="1 2" key="1">
    <citation type="submission" date="2019-08" db="EMBL/GenBank/DDBJ databases">
        <title>Parahaliea maris sp. nov., isolated from the surface seawater.</title>
        <authorList>
            <person name="Liu Y."/>
        </authorList>
    </citation>
    <scope>NUCLEOTIDE SEQUENCE [LARGE SCALE GENOMIC DNA]</scope>
    <source>
        <strain evidence="1 2">HSLHS9</strain>
    </source>
</reference>
<gene>
    <name evidence="1" type="ORF">FV139_04675</name>
</gene>
<evidence type="ECO:0000313" key="2">
    <source>
        <dbReference type="Proteomes" id="UP000321039"/>
    </source>
</evidence>
<dbReference type="RefSeq" id="WP_148067110.1">
    <property type="nucleotide sequence ID" value="NZ_VRZA01000002.1"/>
</dbReference>
<sequence length="120" mass="13194">MVEETRAENVEEVEASQPATPIVDWDDSAMVSSHANVVNATSTREEVNLFFGTNETWKASETREFHVKLNNRIVLSPYAAKRLWILLGAVLTQYEKRFGALNITPGGGVNGTSKDQGQVG</sequence>
<dbReference type="AlphaFoldDB" id="A0A5C9A546"/>